<comment type="caution">
    <text evidence="1">The sequence shown here is derived from an EMBL/GenBank/DDBJ whole genome shotgun (WGS) entry which is preliminary data.</text>
</comment>
<dbReference type="RefSeq" id="WP_183338328.1">
    <property type="nucleotide sequence ID" value="NZ_JACHZG010000001.1"/>
</dbReference>
<evidence type="ECO:0000313" key="1">
    <source>
        <dbReference type="EMBL" id="MBB3327232.1"/>
    </source>
</evidence>
<dbReference type="InterPro" id="IPR024747">
    <property type="entry name" value="Pyridox_Oxase-rel"/>
</dbReference>
<dbReference type="Gene3D" id="2.30.110.10">
    <property type="entry name" value="Electron Transport, Fmn-binding Protein, Chain A"/>
    <property type="match status" value="1"/>
</dbReference>
<reference evidence="1 2" key="1">
    <citation type="submission" date="2020-08" db="EMBL/GenBank/DDBJ databases">
        <title>Sequencing the genomes of 1000 actinobacteria strains.</title>
        <authorList>
            <person name="Klenk H.-P."/>
        </authorList>
    </citation>
    <scope>NUCLEOTIDE SEQUENCE [LARGE SCALE GENOMIC DNA]</scope>
    <source>
        <strain evidence="1 2">DSM 11053</strain>
    </source>
</reference>
<dbReference type="Pfam" id="PF12900">
    <property type="entry name" value="Pyridox_ox_2"/>
    <property type="match status" value="1"/>
</dbReference>
<dbReference type="Proteomes" id="UP000565572">
    <property type="component" value="Unassembled WGS sequence"/>
</dbReference>
<proteinExistence type="predicted"/>
<sequence>MSALAPAEIDADVRELSAERCRELLELATVGRLGYVSSGGVQIVPLSYRAAGGVLYLRTRPGSLVDQLAEGGREVAFQVDSFTPGAGLAWSVLMQGRVQTLDAADLALVHDLQRAAMPWTGGHLRDLRFVPSSFSGRTITHVDA</sequence>
<gene>
    <name evidence="1" type="ORF">FHX39_002176</name>
</gene>
<dbReference type="SUPFAM" id="SSF50475">
    <property type="entry name" value="FMN-binding split barrel"/>
    <property type="match status" value="1"/>
</dbReference>
<dbReference type="InterPro" id="IPR012349">
    <property type="entry name" value="Split_barrel_FMN-bd"/>
</dbReference>
<protein>
    <submittedName>
        <fullName evidence="1">Nitroimidazol reductase NimA-like FMN-containing flavoprotein (Pyridoxamine 5'-phosphate oxidase superfamily)</fullName>
    </submittedName>
</protein>
<evidence type="ECO:0000313" key="2">
    <source>
        <dbReference type="Proteomes" id="UP000565572"/>
    </source>
</evidence>
<dbReference type="AlphaFoldDB" id="A0A7W5P7A7"/>
<organism evidence="1 2">
    <name type="scientific">Microlunatus antarcticus</name>
    <dbReference type="NCBI Taxonomy" id="53388"/>
    <lineage>
        <taxon>Bacteria</taxon>
        <taxon>Bacillati</taxon>
        <taxon>Actinomycetota</taxon>
        <taxon>Actinomycetes</taxon>
        <taxon>Propionibacteriales</taxon>
        <taxon>Propionibacteriaceae</taxon>
        <taxon>Microlunatus</taxon>
    </lineage>
</organism>
<accession>A0A7W5P7A7</accession>
<name>A0A7W5P7A7_9ACTN</name>
<dbReference type="EMBL" id="JACHZG010000001">
    <property type="protein sequence ID" value="MBB3327232.1"/>
    <property type="molecule type" value="Genomic_DNA"/>
</dbReference>
<keyword evidence="2" id="KW-1185">Reference proteome</keyword>